<dbReference type="AlphaFoldDB" id="A0A4Y7MQ27"/>
<evidence type="ECO:0000313" key="9">
    <source>
        <dbReference type="EMBL" id="SVE83541.1"/>
    </source>
</evidence>
<dbReference type="NCBIfam" id="TIGR01211">
    <property type="entry name" value="ELP3"/>
    <property type="match status" value="1"/>
</dbReference>
<keyword evidence="2" id="KW-0004">4Fe-4S</keyword>
<keyword evidence="6" id="KW-0411">Iron-sulfur</keyword>
<keyword evidence="7" id="KW-0808">Transferase</keyword>
<dbReference type="OrthoDB" id="10265243at2759"/>
<keyword evidence="7" id="KW-0012">Acyltransferase</keyword>
<organism evidence="9">
    <name type="scientific">Daphnia pulex</name>
    <name type="common">Water flea</name>
    <dbReference type="NCBI Taxonomy" id="6669"/>
    <lineage>
        <taxon>Eukaryota</taxon>
        <taxon>Metazoa</taxon>
        <taxon>Ecdysozoa</taxon>
        <taxon>Arthropoda</taxon>
        <taxon>Crustacea</taxon>
        <taxon>Branchiopoda</taxon>
        <taxon>Diplostraca</taxon>
        <taxon>Cladocera</taxon>
        <taxon>Anomopoda</taxon>
        <taxon>Daphniidae</taxon>
        <taxon>Daphnia</taxon>
    </lineage>
</organism>
<dbReference type="SFLD" id="SFLDG01086">
    <property type="entry name" value="elongater_protein-like"/>
    <property type="match status" value="1"/>
</dbReference>
<dbReference type="InterPro" id="IPR006638">
    <property type="entry name" value="Elp3/MiaA/NifB-like_rSAM"/>
</dbReference>
<evidence type="ECO:0000256" key="3">
    <source>
        <dbReference type="ARBA" id="ARBA00022691"/>
    </source>
</evidence>
<evidence type="ECO:0000256" key="4">
    <source>
        <dbReference type="ARBA" id="ARBA00022723"/>
    </source>
</evidence>
<dbReference type="InterPro" id="IPR058240">
    <property type="entry name" value="rSAM_sf"/>
</dbReference>
<comment type="cofactor">
    <cofactor evidence="1">
        <name>[4Fe-4S] cluster</name>
        <dbReference type="ChEBI" id="CHEBI:49883"/>
    </cofactor>
</comment>
<name>A0A4Y7MQ27_DAPPU</name>
<keyword evidence="3" id="KW-0949">S-adenosyl-L-methionine</keyword>
<dbReference type="Pfam" id="PF23613">
    <property type="entry name" value="ELP3_N"/>
    <property type="match status" value="1"/>
</dbReference>
<dbReference type="SFLD" id="SFLDS00029">
    <property type="entry name" value="Radical_SAM"/>
    <property type="match status" value="1"/>
</dbReference>
<dbReference type="CDD" id="cd01335">
    <property type="entry name" value="Radical_SAM"/>
    <property type="match status" value="1"/>
</dbReference>
<proteinExistence type="evidence at transcript level"/>
<evidence type="ECO:0000256" key="6">
    <source>
        <dbReference type="ARBA" id="ARBA00023014"/>
    </source>
</evidence>
<evidence type="ECO:0000259" key="8">
    <source>
        <dbReference type="SMART" id="SM00729"/>
    </source>
</evidence>
<sequence>MPPAEYSKFSLIELSVLAISDIIQELLKAHESGKDLNLNKIKTQISSKYGLPSTPKLVDIIAAVPLEHRKILVPKLKAKPIRTASGIAVVAVMCKPHRCPHINMTGNICVYCPGGPDSDFEYSTQSYTGYEPTSMRAIRARYNPYLQTRQRVEQLKQLGHSVDKVEFIVMGGTFMSLPEDYRDYFIRNLHDALSGHTSSDVNQAVEYSERSLTKCIGITIETRPDYCLKRHQSDMLKYGCTRLEIGVQSVYEDIARDTNRGHTVKAVCESFHLGKDSGFKIVSHMMPDLPNIGLERDIDQFIEFFENPLFRADGLKIYPTLVIRGTGLYESTSLQKFWHWYLHGLVFTEYKEIFLCHL</sequence>
<protein>
    <submittedName>
        <fullName evidence="9">EOG090X02DF</fullName>
    </submittedName>
</protein>
<evidence type="ECO:0000256" key="7">
    <source>
        <dbReference type="ARBA" id="ARBA00023315"/>
    </source>
</evidence>
<evidence type="ECO:0000256" key="2">
    <source>
        <dbReference type="ARBA" id="ARBA00022485"/>
    </source>
</evidence>
<accession>A0A4Y7MQ27</accession>
<dbReference type="SMART" id="SM00729">
    <property type="entry name" value="Elp3"/>
    <property type="match status" value="1"/>
</dbReference>
<gene>
    <name evidence="9" type="primary">EOG090X02DF</name>
</gene>
<dbReference type="GO" id="GO:0016746">
    <property type="term" value="F:acyltransferase activity"/>
    <property type="evidence" value="ECO:0007669"/>
    <property type="project" value="UniProtKB-KW"/>
</dbReference>
<dbReference type="InterPro" id="IPR007197">
    <property type="entry name" value="rSAM"/>
</dbReference>
<dbReference type="SUPFAM" id="SSF102114">
    <property type="entry name" value="Radical SAM enzymes"/>
    <property type="match status" value="1"/>
</dbReference>
<dbReference type="EMBL" id="LR013922">
    <property type="protein sequence ID" value="SVE83541.1"/>
    <property type="molecule type" value="mRNA"/>
</dbReference>
<keyword evidence="4" id="KW-0479">Metal-binding</keyword>
<dbReference type="InterPro" id="IPR056591">
    <property type="entry name" value="ELP3-like_N"/>
</dbReference>
<evidence type="ECO:0000256" key="5">
    <source>
        <dbReference type="ARBA" id="ARBA00023004"/>
    </source>
</evidence>
<dbReference type="GO" id="GO:0046872">
    <property type="term" value="F:metal ion binding"/>
    <property type="evidence" value="ECO:0007669"/>
    <property type="project" value="UniProtKB-KW"/>
</dbReference>
<keyword evidence="5" id="KW-0408">Iron</keyword>
<dbReference type="InterPro" id="IPR034687">
    <property type="entry name" value="ELP3-like"/>
</dbReference>
<dbReference type="PANTHER" id="PTHR11135:SF0">
    <property type="entry name" value="ELONGATOR COMPLEX PROTEIN 3"/>
    <property type="match status" value="1"/>
</dbReference>
<evidence type="ECO:0000256" key="1">
    <source>
        <dbReference type="ARBA" id="ARBA00001966"/>
    </source>
</evidence>
<reference evidence="9" key="1">
    <citation type="submission" date="2018-08" db="EMBL/GenBank/DDBJ databases">
        <authorList>
            <person name="Cornetti L."/>
        </authorList>
    </citation>
    <scope>NUCLEOTIDE SEQUENCE</scope>
    <source>
        <strain evidence="9">CH-H</strain>
    </source>
</reference>
<dbReference type="Pfam" id="PF04055">
    <property type="entry name" value="Radical_SAM"/>
    <property type="match status" value="1"/>
</dbReference>
<dbReference type="PANTHER" id="PTHR11135">
    <property type="entry name" value="HISTONE ACETYLTRANSFERASE-RELATED"/>
    <property type="match status" value="1"/>
</dbReference>
<dbReference type="InterPro" id="IPR039661">
    <property type="entry name" value="ELP3"/>
</dbReference>
<dbReference type="GO" id="GO:0051539">
    <property type="term" value="F:4 iron, 4 sulfur cluster binding"/>
    <property type="evidence" value="ECO:0007669"/>
    <property type="project" value="UniProtKB-KW"/>
</dbReference>
<feature type="domain" description="Elp3/MiaA/NifB-like radical SAM core" evidence="8">
    <location>
        <begin position="89"/>
        <end position="343"/>
    </location>
</feature>